<dbReference type="EMBL" id="BMAO01003902">
    <property type="protein sequence ID" value="GFQ90971.1"/>
    <property type="molecule type" value="Genomic_DNA"/>
</dbReference>
<keyword evidence="5" id="KW-1185">Reference proteome</keyword>
<dbReference type="PROSITE" id="PS51888">
    <property type="entry name" value="CLIP"/>
    <property type="match status" value="1"/>
</dbReference>
<dbReference type="OrthoDB" id="6416900at2759"/>
<sequence length="88" mass="10064">MSIQGLEEDNSRKIGKPFIKRQIIFQARPCVTPDRQPGICSAIARCPQLMLDLNRLRRSVCMQNLIVLGVCCPVVQVCIIFKFKYQPE</sequence>
<dbReference type="Proteomes" id="UP000887116">
    <property type="component" value="Unassembled WGS sequence"/>
</dbReference>
<proteinExistence type="predicted"/>
<comment type="caution">
    <text evidence="4">The sequence shown here is derived from an EMBL/GenBank/DDBJ whole genome shotgun (WGS) entry which is preliminary data.</text>
</comment>
<protein>
    <submittedName>
        <fullName evidence="4">CLIP domain-containing protein</fullName>
    </submittedName>
</protein>
<dbReference type="SMART" id="SM00680">
    <property type="entry name" value="CLIP"/>
    <property type="match status" value="1"/>
</dbReference>
<organism evidence="4 5">
    <name type="scientific">Trichonephila clavata</name>
    <name type="common">Joro spider</name>
    <name type="synonym">Nephila clavata</name>
    <dbReference type="NCBI Taxonomy" id="2740835"/>
    <lineage>
        <taxon>Eukaryota</taxon>
        <taxon>Metazoa</taxon>
        <taxon>Ecdysozoa</taxon>
        <taxon>Arthropoda</taxon>
        <taxon>Chelicerata</taxon>
        <taxon>Arachnida</taxon>
        <taxon>Araneae</taxon>
        <taxon>Araneomorphae</taxon>
        <taxon>Entelegynae</taxon>
        <taxon>Araneoidea</taxon>
        <taxon>Nephilidae</taxon>
        <taxon>Trichonephila</taxon>
    </lineage>
</organism>
<gene>
    <name evidence="4" type="primary">AVEN_16415_1</name>
    <name evidence="4" type="ORF">TNCT_726261</name>
</gene>
<keyword evidence="2" id="KW-1015">Disulfide bond</keyword>
<dbReference type="AlphaFoldDB" id="A0A8X6FXD8"/>
<feature type="domain" description="Clip" evidence="3">
    <location>
        <begin position="29"/>
        <end position="72"/>
    </location>
</feature>
<evidence type="ECO:0000256" key="1">
    <source>
        <dbReference type="ARBA" id="ARBA00022729"/>
    </source>
</evidence>
<evidence type="ECO:0000313" key="4">
    <source>
        <dbReference type="EMBL" id="GFQ90971.1"/>
    </source>
</evidence>
<evidence type="ECO:0000313" key="5">
    <source>
        <dbReference type="Proteomes" id="UP000887116"/>
    </source>
</evidence>
<name>A0A8X6FXD8_TRICU</name>
<accession>A0A8X6FXD8</accession>
<keyword evidence="1" id="KW-0732">Signal</keyword>
<dbReference type="InterPro" id="IPR022700">
    <property type="entry name" value="CLIP"/>
</dbReference>
<evidence type="ECO:0000256" key="2">
    <source>
        <dbReference type="ARBA" id="ARBA00023157"/>
    </source>
</evidence>
<evidence type="ECO:0000259" key="3">
    <source>
        <dbReference type="PROSITE" id="PS51888"/>
    </source>
</evidence>
<reference evidence="4" key="1">
    <citation type="submission" date="2020-07" db="EMBL/GenBank/DDBJ databases">
        <title>Multicomponent nature underlies the extraordinary mechanical properties of spider dragline silk.</title>
        <authorList>
            <person name="Kono N."/>
            <person name="Nakamura H."/>
            <person name="Mori M."/>
            <person name="Yoshida Y."/>
            <person name="Ohtoshi R."/>
            <person name="Malay A.D."/>
            <person name="Moran D.A.P."/>
            <person name="Tomita M."/>
            <person name="Numata K."/>
            <person name="Arakawa K."/>
        </authorList>
    </citation>
    <scope>NUCLEOTIDE SEQUENCE</scope>
</reference>